<name>A0A0F5HNZ7_BACTR</name>
<dbReference type="PANTHER" id="PTHR43540">
    <property type="entry name" value="PEROXYUREIDOACRYLATE/UREIDOACRYLATE AMIDOHYDROLASE-RELATED"/>
    <property type="match status" value="1"/>
</dbReference>
<dbReference type="RefSeq" id="WP_040047816.1">
    <property type="nucleotide sequence ID" value="NZ_JWIR02000076.1"/>
</dbReference>
<evidence type="ECO:0000256" key="1">
    <source>
        <dbReference type="ARBA" id="ARBA00006336"/>
    </source>
</evidence>
<reference evidence="4" key="1">
    <citation type="submission" date="2015-02" db="EMBL/GenBank/DDBJ databases">
        <title>Genome Assembly of Bacillaceae bacterium MTCC 8252.</title>
        <authorList>
            <person name="Verma A."/>
            <person name="Khatri I."/>
            <person name="Mual P."/>
            <person name="Subramanian S."/>
            <person name="Krishnamurthi S."/>
        </authorList>
    </citation>
    <scope>NUCLEOTIDE SEQUENCE [LARGE SCALE GENOMIC DNA]</scope>
    <source>
        <strain evidence="4">MTCC 8252</strain>
    </source>
</reference>
<dbReference type="STRING" id="1221996.QY95_03587"/>
<evidence type="ECO:0000256" key="2">
    <source>
        <dbReference type="ARBA" id="ARBA00022801"/>
    </source>
</evidence>
<proteinExistence type="inferred from homology"/>
<evidence type="ECO:0000259" key="3">
    <source>
        <dbReference type="Pfam" id="PF00857"/>
    </source>
</evidence>
<dbReference type="SUPFAM" id="SSF52499">
    <property type="entry name" value="Isochorismatase-like hydrolases"/>
    <property type="match status" value="1"/>
</dbReference>
<comment type="similarity">
    <text evidence="1">Belongs to the isochorismatase family.</text>
</comment>
<organism evidence="4 5">
    <name type="scientific">Bacillus thermotolerans</name>
    <name type="common">Quasibacillus thermotolerans</name>
    <dbReference type="NCBI Taxonomy" id="1221996"/>
    <lineage>
        <taxon>Bacteria</taxon>
        <taxon>Bacillati</taxon>
        <taxon>Bacillota</taxon>
        <taxon>Bacilli</taxon>
        <taxon>Bacillales</taxon>
        <taxon>Bacillaceae</taxon>
        <taxon>Bacillus</taxon>
    </lineage>
</organism>
<dbReference type="OrthoDB" id="257098at2"/>
<accession>A0A0F5HNZ7</accession>
<dbReference type="CDD" id="cd01014">
    <property type="entry name" value="nicotinamidase_related"/>
    <property type="match status" value="1"/>
</dbReference>
<feature type="domain" description="Isochorismatase-like" evidence="3">
    <location>
        <begin position="3"/>
        <end position="178"/>
    </location>
</feature>
<dbReference type="Proteomes" id="UP000031563">
    <property type="component" value="Unassembled WGS sequence"/>
</dbReference>
<dbReference type="PANTHER" id="PTHR43540:SF1">
    <property type="entry name" value="ISOCHORISMATASE HYDROLASE"/>
    <property type="match status" value="1"/>
</dbReference>
<keyword evidence="5" id="KW-1185">Reference proteome</keyword>
<protein>
    <submittedName>
        <fullName evidence="4">Isochorismatase</fullName>
    </submittedName>
</protein>
<comment type="caution">
    <text evidence="4">The sequence shown here is derived from an EMBL/GenBank/DDBJ whole genome shotgun (WGS) entry which is preliminary data.</text>
</comment>
<dbReference type="Gene3D" id="3.40.50.850">
    <property type="entry name" value="Isochorismatase-like"/>
    <property type="match status" value="1"/>
</dbReference>
<dbReference type="InterPro" id="IPR050272">
    <property type="entry name" value="Isochorismatase-like_hydrls"/>
</dbReference>
<sequence>MSTALILVDIQNDYFPNGKMELSNPEKAAANAAKVLDWFRKNNNDHIFHVQHIAADPGLGFFLPDTEGVEINEAVLPLEHEALIKKHFPNSFLQTELESKLKEKGVTKVVVVGMMTHMCIDATVRAAVDLGFETTLIEDACATRELSYQDKVVPAEQVHYAFVGALNGMYATVMSTEDFLQQEAGTTLNNK</sequence>
<evidence type="ECO:0000313" key="4">
    <source>
        <dbReference type="EMBL" id="KKB35016.1"/>
    </source>
</evidence>
<dbReference type="GO" id="GO:0016787">
    <property type="term" value="F:hydrolase activity"/>
    <property type="evidence" value="ECO:0007669"/>
    <property type="project" value="UniProtKB-KW"/>
</dbReference>
<dbReference type="AlphaFoldDB" id="A0A0F5HNZ7"/>
<dbReference type="InterPro" id="IPR000868">
    <property type="entry name" value="Isochorismatase-like_dom"/>
</dbReference>
<gene>
    <name evidence="4" type="ORF">QY95_03587</name>
</gene>
<dbReference type="EMBL" id="JWIR02000076">
    <property type="protein sequence ID" value="KKB35016.1"/>
    <property type="molecule type" value="Genomic_DNA"/>
</dbReference>
<dbReference type="Pfam" id="PF00857">
    <property type="entry name" value="Isochorismatase"/>
    <property type="match status" value="1"/>
</dbReference>
<keyword evidence="2" id="KW-0378">Hydrolase</keyword>
<dbReference type="InterPro" id="IPR036380">
    <property type="entry name" value="Isochorismatase-like_sf"/>
</dbReference>
<evidence type="ECO:0000313" key="5">
    <source>
        <dbReference type="Proteomes" id="UP000031563"/>
    </source>
</evidence>